<comment type="caution">
    <text evidence="2">The sequence shown here is derived from an EMBL/GenBank/DDBJ whole genome shotgun (WGS) entry which is preliminary data.</text>
</comment>
<reference evidence="2 3" key="1">
    <citation type="submission" date="2023-07" db="EMBL/GenBank/DDBJ databases">
        <authorList>
            <person name="Lian W.-H."/>
        </authorList>
    </citation>
    <scope>NUCLEOTIDE SEQUENCE [LARGE SCALE GENOMIC DNA]</scope>
    <source>
        <strain evidence="2 3">SYSU DXS3180</strain>
    </source>
</reference>
<gene>
    <name evidence="2" type="ORF">QTN47_12445</name>
</gene>
<feature type="chain" id="PRO_5047379864" description="LVIVD repeat-containing protein" evidence="1">
    <location>
        <begin position="17"/>
        <end position="246"/>
    </location>
</feature>
<dbReference type="Proteomes" id="UP001560573">
    <property type="component" value="Unassembled WGS sequence"/>
</dbReference>
<dbReference type="SUPFAM" id="SSF63825">
    <property type="entry name" value="YWTD domain"/>
    <property type="match status" value="1"/>
</dbReference>
<protein>
    <recommendedName>
        <fullName evidence="4">LVIVD repeat-containing protein</fullName>
    </recommendedName>
</protein>
<proteinExistence type="predicted"/>
<dbReference type="Pfam" id="PF08309">
    <property type="entry name" value="LVIVD"/>
    <property type="match status" value="2"/>
</dbReference>
<evidence type="ECO:0008006" key="4">
    <source>
        <dbReference type="Google" id="ProtNLM"/>
    </source>
</evidence>
<organism evidence="2 3">
    <name type="scientific">Danxiaibacter flavus</name>
    <dbReference type="NCBI Taxonomy" id="3049108"/>
    <lineage>
        <taxon>Bacteria</taxon>
        <taxon>Pseudomonadati</taxon>
        <taxon>Bacteroidota</taxon>
        <taxon>Chitinophagia</taxon>
        <taxon>Chitinophagales</taxon>
        <taxon>Chitinophagaceae</taxon>
        <taxon>Danxiaibacter</taxon>
    </lineage>
</organism>
<dbReference type="EMBL" id="JAULBC010000003">
    <property type="protein sequence ID" value="MEX6688314.1"/>
    <property type="molecule type" value="Genomic_DNA"/>
</dbReference>
<name>A0ABV3ZEK6_9BACT</name>
<accession>A0ABV3ZEK6</accession>
<dbReference type="InterPro" id="IPR013211">
    <property type="entry name" value="LVIVD"/>
</dbReference>
<evidence type="ECO:0000256" key="1">
    <source>
        <dbReference type="SAM" id="SignalP"/>
    </source>
</evidence>
<sequence>MKNICFIIFLSVIASACSKSSSSSSSESSSSGQGGSLARFTVVKNFLYMVDWSSLKCYDISQPLSPVLKNSVPLNWDTETIFPYNNNLYIGSRNGMYVFSLKDPSNPVKLGEVSHLRSCDPVVANDTMAFVTLRAGTTCGNVTEGLYVYNIKDPLKPEEVKLLPMTTPIGLGLNDTILYVCRMSDGLSVINVKKPGEPEILQTIKGETFKDVIAYNNLLITYVSNGLILYDISTPAEPVELTRLTN</sequence>
<keyword evidence="1" id="KW-0732">Signal</keyword>
<keyword evidence="3" id="KW-1185">Reference proteome</keyword>
<dbReference type="PROSITE" id="PS51257">
    <property type="entry name" value="PROKAR_LIPOPROTEIN"/>
    <property type="match status" value="1"/>
</dbReference>
<evidence type="ECO:0000313" key="2">
    <source>
        <dbReference type="EMBL" id="MEX6688314.1"/>
    </source>
</evidence>
<feature type="signal peptide" evidence="1">
    <location>
        <begin position="1"/>
        <end position="16"/>
    </location>
</feature>
<dbReference type="RefSeq" id="WP_369329723.1">
    <property type="nucleotide sequence ID" value="NZ_JAULBC010000003.1"/>
</dbReference>
<evidence type="ECO:0000313" key="3">
    <source>
        <dbReference type="Proteomes" id="UP001560573"/>
    </source>
</evidence>